<name>A0AAQ3K7Y3_9LILI</name>
<evidence type="ECO:0000313" key="4">
    <source>
        <dbReference type="Proteomes" id="UP001327560"/>
    </source>
</evidence>
<feature type="repeat" description="PPR" evidence="2">
    <location>
        <begin position="247"/>
        <end position="281"/>
    </location>
</feature>
<dbReference type="Pfam" id="PF01535">
    <property type="entry name" value="PPR"/>
    <property type="match status" value="2"/>
</dbReference>
<dbReference type="Pfam" id="PF20431">
    <property type="entry name" value="E_motif"/>
    <property type="match status" value="1"/>
</dbReference>
<dbReference type="EMBL" id="CP136893">
    <property type="protein sequence ID" value="WOL03597.1"/>
    <property type="molecule type" value="Genomic_DNA"/>
</dbReference>
<dbReference type="GO" id="GO:0099402">
    <property type="term" value="P:plant organ development"/>
    <property type="evidence" value="ECO:0007669"/>
    <property type="project" value="UniProtKB-ARBA"/>
</dbReference>
<proteinExistence type="predicted"/>
<dbReference type="InterPro" id="IPR046848">
    <property type="entry name" value="E_motif"/>
</dbReference>
<gene>
    <name evidence="3" type="ORF">Cni_G12317</name>
</gene>
<dbReference type="InterPro" id="IPR002885">
    <property type="entry name" value="PPR_rpt"/>
</dbReference>
<dbReference type="Gene3D" id="1.25.40.10">
    <property type="entry name" value="Tetratricopeptide repeat domain"/>
    <property type="match status" value="3"/>
</dbReference>
<dbReference type="PANTHER" id="PTHR47926">
    <property type="entry name" value="PENTATRICOPEPTIDE REPEAT-CONTAINING PROTEIN"/>
    <property type="match status" value="1"/>
</dbReference>
<evidence type="ECO:0000256" key="1">
    <source>
        <dbReference type="ARBA" id="ARBA00022737"/>
    </source>
</evidence>
<sequence length="581" mass="63920">MTADFHLLAQWLRACRAQHSSPSRKAAPPAPPQVRPRLLSPRLAFSRCTLIAAPTWMTPKGFSMICPTGTASLGTPSSTPISSSVNHIMPGSCSMPCPKRIPSRGTPSSLVSYGPATCRTHGGYLRRCLSCPAMHYFMSMYVVGKSGRPFTCLKRSLIERCFALGSLRAAQSIHGSLIKTGLHRHTFLGNCLLDLYSGLSAVASALGVFHNIPDKNTFSWNILLMVYLRGGQVEATHQLFDEMPDRDVVSWNSLISGYASGGFADTALEILARMQELGVKASVFTLFMTASCVSSARQAKEVHGSVVRFKLGSSSVVLGNSLFDMYGRVGLMSYATRVFGAMDDPDVISWNSVLSAYGRSGYITEAPECFCAMRTAGFSADEFTLSSVLNLCADLRDMAKGEQLLAHCFKMRFLSNSVVSSAVVDMELQNGGMKPDKTTLVGILLACRSGGMIHEGRRIFSLMERKYRVMKDLEHYACMVDMMGQAGRLKEAMDNIQTSPHFSKPSLWSLLLEACRIHGDLSLAEIIAEKLTKLEVRSSLPYLILARMYGVRCKWESMVRVQKTMEERGVKKTRGYSWICI</sequence>
<dbReference type="InterPro" id="IPR011990">
    <property type="entry name" value="TPR-like_helical_dom_sf"/>
</dbReference>
<protein>
    <recommendedName>
        <fullName evidence="5">Pentatricopeptide repeat-containing protein</fullName>
    </recommendedName>
</protein>
<keyword evidence="1" id="KW-0677">Repeat</keyword>
<organism evidence="3 4">
    <name type="scientific">Canna indica</name>
    <name type="common">Indian-shot</name>
    <dbReference type="NCBI Taxonomy" id="4628"/>
    <lineage>
        <taxon>Eukaryota</taxon>
        <taxon>Viridiplantae</taxon>
        <taxon>Streptophyta</taxon>
        <taxon>Embryophyta</taxon>
        <taxon>Tracheophyta</taxon>
        <taxon>Spermatophyta</taxon>
        <taxon>Magnoliopsida</taxon>
        <taxon>Liliopsida</taxon>
        <taxon>Zingiberales</taxon>
        <taxon>Cannaceae</taxon>
        <taxon>Canna</taxon>
    </lineage>
</organism>
<dbReference type="GO" id="GO:0003723">
    <property type="term" value="F:RNA binding"/>
    <property type="evidence" value="ECO:0007669"/>
    <property type="project" value="InterPro"/>
</dbReference>
<reference evidence="3 4" key="1">
    <citation type="submission" date="2023-10" db="EMBL/GenBank/DDBJ databases">
        <title>Chromosome-scale genome assembly provides insights into flower coloration mechanisms of Canna indica.</title>
        <authorList>
            <person name="Li C."/>
        </authorList>
    </citation>
    <scope>NUCLEOTIDE SEQUENCE [LARGE SCALE GENOMIC DNA]</scope>
    <source>
        <tissue evidence="3">Flower</tissue>
    </source>
</reference>
<dbReference type="FunFam" id="1.25.40.10:FF:000158">
    <property type="entry name" value="pentatricopeptide repeat-containing protein At2g33680"/>
    <property type="match status" value="1"/>
</dbReference>
<evidence type="ECO:0008006" key="5">
    <source>
        <dbReference type="Google" id="ProtNLM"/>
    </source>
</evidence>
<accession>A0AAQ3K7Y3</accession>
<evidence type="ECO:0000313" key="3">
    <source>
        <dbReference type="EMBL" id="WOL03597.1"/>
    </source>
</evidence>
<dbReference type="PROSITE" id="PS51375">
    <property type="entry name" value="PPR"/>
    <property type="match status" value="3"/>
</dbReference>
<dbReference type="Pfam" id="PF13041">
    <property type="entry name" value="PPR_2"/>
    <property type="match status" value="1"/>
</dbReference>
<keyword evidence="4" id="KW-1185">Reference proteome</keyword>
<dbReference type="InterPro" id="IPR046960">
    <property type="entry name" value="PPR_At4g14850-like_plant"/>
</dbReference>
<feature type="repeat" description="PPR" evidence="2">
    <location>
        <begin position="216"/>
        <end position="246"/>
    </location>
</feature>
<feature type="repeat" description="PPR" evidence="2">
    <location>
        <begin position="346"/>
        <end position="380"/>
    </location>
</feature>
<dbReference type="FunFam" id="1.25.40.10:FF:000442">
    <property type="entry name" value="Pentatricopeptide repeat-containing protein At3g49710"/>
    <property type="match status" value="1"/>
</dbReference>
<dbReference type="Proteomes" id="UP001327560">
    <property type="component" value="Chromosome 4"/>
</dbReference>
<evidence type="ECO:0000256" key="2">
    <source>
        <dbReference type="PROSITE-ProRule" id="PRU00708"/>
    </source>
</evidence>
<dbReference type="AlphaFoldDB" id="A0AAQ3K7Y3"/>
<dbReference type="NCBIfam" id="TIGR00756">
    <property type="entry name" value="PPR"/>
    <property type="match status" value="3"/>
</dbReference>
<dbReference type="GO" id="GO:0009451">
    <property type="term" value="P:RNA modification"/>
    <property type="evidence" value="ECO:0007669"/>
    <property type="project" value="InterPro"/>
</dbReference>